<feature type="domain" description="DUF7905" evidence="2">
    <location>
        <begin position="431"/>
        <end position="718"/>
    </location>
</feature>
<dbReference type="Proteomes" id="UP000469890">
    <property type="component" value="Unassembled WGS sequence"/>
</dbReference>
<sequence length="748" mass="84970">MIIQGLLPRYNDQIDRHYMLGTFEDLSMINHASAQEPRHTPIPTHITLPGRALNIHKADQHHHDDDDDDEPDDKVNKDCNRQGGASGNDTRSNSDHGTDASVVVETFHISPQIRNVDDFLIGPLQHNMQNAVYLRLIPKMTDTACTLHGRTIKIEGAPDDVKEAYQKFAVIQKTYIGLSKKVLIPCLHFHSNRVFRVYFCHLPAYRYHSYVQHQYDKFEKPSDYHVALPVFINDRTYEYDPPRDMIRGDEAQPASGQYSDASYSQSRHQLHTTDANALDQAMQSVQDAMRRQAIGNTGPSSSSSSTATSSDTDRFQPPLWGLDRDFNTAYNTGHRDYISNDRLAQAFTPPSPATTATSKMSMLKDFPLLPTDAQRSSISSASSSPSSSFKKPTDYRPSLSIGSSPKRRVLRIVPQKTAAIPRSPTPSRPFHDQINMIKDYNYSNIKTALSNGLESVRGFKGELKLFAKIGKVLWSVRSSEVHRRVWSYDQIIDIVMREYGTISKFTNMTTKEERIINLLASEQVIGDAHCHSKTAIYEFHCSARNSPSLPYKPIVLHMNQGVIDVRKVVLKEQTIAEVDWVSLDRRYDFKLALTAKHLARCDVKPYTTFNKWVSVCPITRQMSFENVPNFLEVEYVLFKQTTRYTYDIPFIIDIIRVEKVPTVQVPNSKKINAFPGTGEAWYDFEIHNSLIDAPFKANLKLDIGCEASWKVGDILRSDDPANDAITNYVKNLITFIERIESTLNKMPQ</sequence>
<feature type="compositionally biased region" description="Polar residues" evidence="1">
    <location>
        <begin position="254"/>
        <end position="271"/>
    </location>
</feature>
<evidence type="ECO:0000313" key="4">
    <source>
        <dbReference type="Proteomes" id="UP000469890"/>
    </source>
</evidence>
<feature type="region of interest" description="Disordered" evidence="1">
    <location>
        <begin position="373"/>
        <end position="402"/>
    </location>
</feature>
<feature type="region of interest" description="Disordered" evidence="1">
    <location>
        <begin position="242"/>
        <end position="271"/>
    </location>
</feature>
<comment type="caution">
    <text evidence="3">The sequence shown here is derived from an EMBL/GenBank/DDBJ whole genome shotgun (WGS) entry which is preliminary data.</text>
</comment>
<evidence type="ECO:0000256" key="1">
    <source>
        <dbReference type="SAM" id="MobiDB-lite"/>
    </source>
</evidence>
<proteinExistence type="predicted"/>
<evidence type="ECO:0000313" key="3">
    <source>
        <dbReference type="EMBL" id="KAF1806636.1"/>
    </source>
</evidence>
<dbReference type="InterPro" id="IPR057227">
    <property type="entry name" value="DUF7905"/>
</dbReference>
<name>A0A8H4BSF7_MUCCL</name>
<feature type="region of interest" description="Disordered" evidence="1">
    <location>
        <begin position="58"/>
        <end position="97"/>
    </location>
</feature>
<gene>
    <name evidence="3" type="ORF">FB192DRAFT_1351627</name>
</gene>
<dbReference type="EMBL" id="JAAECE010000001">
    <property type="protein sequence ID" value="KAF1806636.1"/>
    <property type="molecule type" value="Genomic_DNA"/>
</dbReference>
<organism evidence="3 4">
    <name type="scientific">Mucor circinelloides f. lusitanicus</name>
    <name type="common">Mucor racemosus var. lusitanicus</name>
    <dbReference type="NCBI Taxonomy" id="29924"/>
    <lineage>
        <taxon>Eukaryota</taxon>
        <taxon>Fungi</taxon>
        <taxon>Fungi incertae sedis</taxon>
        <taxon>Mucoromycota</taxon>
        <taxon>Mucoromycotina</taxon>
        <taxon>Mucoromycetes</taxon>
        <taxon>Mucorales</taxon>
        <taxon>Mucorineae</taxon>
        <taxon>Mucoraceae</taxon>
        <taxon>Mucor</taxon>
    </lineage>
</organism>
<reference evidence="3 4" key="1">
    <citation type="submission" date="2019-09" db="EMBL/GenBank/DDBJ databases">
        <authorList>
            <consortium name="DOE Joint Genome Institute"/>
            <person name="Mondo S.J."/>
            <person name="Navarro-Mendoza M.I."/>
            <person name="Perez-Arques C."/>
            <person name="Panchal S."/>
            <person name="Nicolas F.E."/>
            <person name="Ganguly P."/>
            <person name="Pangilinan J."/>
            <person name="Grigoriev I."/>
            <person name="Heitman J."/>
            <person name="Sanya K."/>
            <person name="Garre V."/>
        </authorList>
    </citation>
    <scope>NUCLEOTIDE SEQUENCE [LARGE SCALE GENOMIC DNA]</scope>
    <source>
        <strain evidence="3 4">MU402</strain>
    </source>
</reference>
<accession>A0A8H4BSF7</accession>
<evidence type="ECO:0000259" key="2">
    <source>
        <dbReference type="Pfam" id="PF25482"/>
    </source>
</evidence>
<feature type="region of interest" description="Disordered" evidence="1">
    <location>
        <begin position="293"/>
        <end position="323"/>
    </location>
</feature>
<protein>
    <recommendedName>
        <fullName evidence="2">DUF7905 domain-containing protein</fullName>
    </recommendedName>
</protein>
<dbReference type="Pfam" id="PF25482">
    <property type="entry name" value="DUF7905"/>
    <property type="match status" value="1"/>
</dbReference>
<dbReference type="AlphaFoldDB" id="A0A8H4BSF7"/>
<feature type="compositionally biased region" description="Low complexity" evidence="1">
    <location>
        <begin position="300"/>
        <end position="310"/>
    </location>
</feature>
<feature type="compositionally biased region" description="Low complexity" evidence="1">
    <location>
        <begin position="376"/>
        <end position="388"/>
    </location>
</feature>